<comment type="caution">
    <text evidence="1">The sequence shown here is derived from an EMBL/GenBank/DDBJ whole genome shotgun (WGS) entry which is preliminary data.</text>
</comment>
<accession>A0A930EI98</accession>
<name>A0A930EI98_9FIRM</name>
<proteinExistence type="predicted"/>
<sequence length="336" mass="39262">MFESVINDINIGRTQDLVKKFGEDATYAYMRAELRKAHLQLLKKFNPQMAGQYESKMKGVAYDPKLYENIPSTITEEEYNTGTAVIDGLIKVFLDKVKGRDSLKSYNDAETKLSESTKSEEYRKLVAEMNKSKNGDKADSVPAPEAHKIDISVEAHRFDVLSRDLAKDYVLGFYNKDNATRWKDFMMGKKIYESSRTDKSLDPEGQKFQYENNERLRQAMDKLNLDDIFRGSARELNGPDREFEGAYIYTELRKKIDAIYKRHMTLGENEPSREEKAELYLQADMVRQMMSTFDEYYSKRFNVEKSESVQKFIHTMTEPKNRVRGLFRNLMRHRAI</sequence>
<gene>
    <name evidence="1" type="ORF">HXM71_07665</name>
</gene>
<reference evidence="1" key="1">
    <citation type="submission" date="2020-04" db="EMBL/GenBank/DDBJ databases">
        <title>Deep metagenomics examines the oral microbiome during advanced dental caries in children, revealing novel taxa and co-occurrences with host molecules.</title>
        <authorList>
            <person name="Baker J.L."/>
            <person name="Morton J.T."/>
            <person name="Dinis M."/>
            <person name="Alvarez R."/>
            <person name="Tran N.C."/>
            <person name="Knight R."/>
            <person name="Edlund A."/>
        </authorList>
    </citation>
    <scope>NUCLEOTIDE SEQUENCE</scope>
    <source>
        <strain evidence="1">JCVI_24_bin.8</strain>
    </source>
</reference>
<dbReference type="EMBL" id="JABZQH010000357">
    <property type="protein sequence ID" value="MBF1352969.1"/>
    <property type="molecule type" value="Genomic_DNA"/>
</dbReference>
<dbReference type="AlphaFoldDB" id="A0A930EI98"/>
<evidence type="ECO:0000313" key="1">
    <source>
        <dbReference type="EMBL" id="MBF1352969.1"/>
    </source>
</evidence>
<organism evidence="1 2">
    <name type="scientific">Mogibacterium diversum</name>
    <dbReference type="NCBI Taxonomy" id="114527"/>
    <lineage>
        <taxon>Bacteria</taxon>
        <taxon>Bacillati</taxon>
        <taxon>Bacillota</taxon>
        <taxon>Clostridia</taxon>
        <taxon>Peptostreptococcales</taxon>
        <taxon>Anaerovoracaceae</taxon>
        <taxon>Mogibacterium</taxon>
    </lineage>
</organism>
<dbReference type="Proteomes" id="UP000722050">
    <property type="component" value="Unassembled WGS sequence"/>
</dbReference>
<protein>
    <submittedName>
        <fullName evidence="1">Uncharacterized protein</fullName>
    </submittedName>
</protein>
<evidence type="ECO:0000313" key="2">
    <source>
        <dbReference type="Proteomes" id="UP000722050"/>
    </source>
</evidence>